<organism evidence="2 3">
    <name type="scientific">Desulforamulus aeronauticus DSM 10349</name>
    <dbReference type="NCBI Taxonomy" id="1121421"/>
    <lineage>
        <taxon>Bacteria</taxon>
        <taxon>Bacillati</taxon>
        <taxon>Bacillota</taxon>
        <taxon>Clostridia</taxon>
        <taxon>Eubacteriales</taxon>
        <taxon>Peptococcaceae</taxon>
        <taxon>Desulforamulus</taxon>
    </lineage>
</organism>
<evidence type="ECO:0000313" key="2">
    <source>
        <dbReference type="EMBL" id="SHK96130.1"/>
    </source>
</evidence>
<gene>
    <name evidence="2" type="ORF">SAMN02745123_03739</name>
</gene>
<dbReference type="Proteomes" id="UP000183997">
    <property type="component" value="Unassembled WGS sequence"/>
</dbReference>
<evidence type="ECO:0000259" key="1">
    <source>
        <dbReference type="Pfam" id="PF16111"/>
    </source>
</evidence>
<proteinExistence type="predicted"/>
<sequence length="157" mass="18746">MILFVILSIIYKDQIILYLVDKADDPKITIRTHFEGINRHNPTVVRSTLHESIVYKNNSYSFDDVEEWKILSLNKDSIKTQKYLYELKYFQKDRFKSPPYAVAVCQVKYYLKLKPLDETAIRFDDTLEGIQGYGIWYYYLVKETRSSPWRIVDHGFI</sequence>
<reference evidence="3" key="1">
    <citation type="submission" date="2016-11" db="EMBL/GenBank/DDBJ databases">
        <authorList>
            <person name="Varghese N."/>
            <person name="Submissions S."/>
        </authorList>
    </citation>
    <scope>NUCLEOTIDE SEQUENCE [LARGE SCALE GENOMIC DNA]</scope>
    <source>
        <strain evidence="3">DSM 10349</strain>
    </source>
</reference>
<evidence type="ECO:0000313" key="3">
    <source>
        <dbReference type="Proteomes" id="UP000183997"/>
    </source>
</evidence>
<dbReference type="Pfam" id="PF16111">
    <property type="entry name" value="DUF4829"/>
    <property type="match status" value="1"/>
</dbReference>
<accession>A0A1M6WQT4</accession>
<protein>
    <recommendedName>
        <fullName evidence="1">DUF4829 domain-containing protein</fullName>
    </recommendedName>
</protein>
<dbReference type="InterPro" id="IPR032256">
    <property type="entry name" value="DUF4829"/>
</dbReference>
<keyword evidence="3" id="KW-1185">Reference proteome</keyword>
<dbReference type="RefSeq" id="WP_072917367.1">
    <property type="nucleotide sequence ID" value="NZ_FRAR01000033.1"/>
</dbReference>
<dbReference type="EMBL" id="FRAR01000033">
    <property type="protein sequence ID" value="SHK96130.1"/>
    <property type="molecule type" value="Genomic_DNA"/>
</dbReference>
<feature type="domain" description="DUF4829" evidence="1">
    <location>
        <begin position="29"/>
        <end position="155"/>
    </location>
</feature>
<dbReference type="AlphaFoldDB" id="A0A1M6WQT4"/>
<name>A0A1M6WQT4_9FIRM</name>